<name>A0A382E6M3_9ZZZZ</name>
<sequence length="308" mass="35344">MPSVFNTKPPDYSEFDAAKICLIHYNMHGKAVDLYSERDQNFLFIAEDDRKFVLKIFNPAEDRSILEMQHKTILFIRSKDPGLGVPMQLREIQTVEKNDVSNFVRLVSYLDGQFIKDAVLDEKSCEKLGGFLGRLSHAMDGFSHPAADREFEWDVRSVSLIKSRMSYFKNDEQRKTVEHFLNEFEQNVSPLDLRMAVIHNDGNDHNVLINEKGETTGIIDFGDMVYSYQVAEPAVCMAYVGLEKDDPFSAMAQVLKGYHSVFRLHDAEINAAIYLSCVRLCISVTMSAWRMKLFPENEYLSVSQKPAW</sequence>
<dbReference type="EMBL" id="UINC01042828">
    <property type="protein sequence ID" value="SVB45982.1"/>
    <property type="molecule type" value="Genomic_DNA"/>
</dbReference>
<organism evidence="10">
    <name type="scientific">marine metagenome</name>
    <dbReference type="NCBI Taxonomy" id="408172"/>
    <lineage>
        <taxon>unclassified sequences</taxon>
        <taxon>metagenomes</taxon>
        <taxon>ecological metagenomes</taxon>
    </lineage>
</organism>
<keyword evidence="3" id="KW-0808">Transferase</keyword>
<dbReference type="SUPFAM" id="SSF56112">
    <property type="entry name" value="Protein kinase-like (PK-like)"/>
    <property type="match status" value="1"/>
</dbReference>
<dbReference type="Gene3D" id="3.90.1200.10">
    <property type="match status" value="1"/>
</dbReference>
<comment type="subcellular location">
    <subcellularLocation>
        <location evidence="1">Cytoplasm</location>
    </subcellularLocation>
</comment>
<gene>
    <name evidence="10" type="ORF">METZ01_LOCUS198836</name>
</gene>
<dbReference type="InterPro" id="IPR011009">
    <property type="entry name" value="Kinase-like_dom_sf"/>
</dbReference>
<evidence type="ECO:0000256" key="3">
    <source>
        <dbReference type="ARBA" id="ARBA00022679"/>
    </source>
</evidence>
<evidence type="ECO:0000259" key="9">
    <source>
        <dbReference type="Pfam" id="PF01636"/>
    </source>
</evidence>
<evidence type="ECO:0000256" key="7">
    <source>
        <dbReference type="ARBA" id="ARBA00038873"/>
    </source>
</evidence>
<accession>A0A382E6M3</accession>
<evidence type="ECO:0000313" key="10">
    <source>
        <dbReference type="EMBL" id="SVB45982.1"/>
    </source>
</evidence>
<evidence type="ECO:0000256" key="1">
    <source>
        <dbReference type="ARBA" id="ARBA00004496"/>
    </source>
</evidence>
<dbReference type="InterPro" id="IPR050249">
    <property type="entry name" value="Pseudomonas-type_ThrB"/>
</dbReference>
<keyword evidence="2" id="KW-0963">Cytoplasm</keyword>
<dbReference type="Pfam" id="PF01636">
    <property type="entry name" value="APH"/>
    <property type="match status" value="1"/>
</dbReference>
<evidence type="ECO:0000256" key="6">
    <source>
        <dbReference type="ARBA" id="ARBA00037368"/>
    </source>
</evidence>
<comment type="function">
    <text evidence="6">Catalyzes the GTP-dependent phosphorylation of 5-hydroxy-L-lysine.</text>
</comment>
<comment type="catalytic activity">
    <reaction evidence="5">
        <text>(5R)-5-hydroxy-L-lysine + GTP = (5R)-5-phosphooxy-L-lysine + GDP + H(+)</text>
        <dbReference type="Rhea" id="RHEA:19049"/>
        <dbReference type="ChEBI" id="CHEBI:15378"/>
        <dbReference type="ChEBI" id="CHEBI:37565"/>
        <dbReference type="ChEBI" id="CHEBI:57882"/>
        <dbReference type="ChEBI" id="CHEBI:58189"/>
        <dbReference type="ChEBI" id="CHEBI:58357"/>
        <dbReference type="EC" id="2.7.1.81"/>
    </reaction>
</comment>
<evidence type="ECO:0000256" key="8">
    <source>
        <dbReference type="ARBA" id="ARBA00040505"/>
    </source>
</evidence>
<dbReference type="PANTHER" id="PTHR21064">
    <property type="entry name" value="AMINOGLYCOSIDE PHOSPHOTRANSFERASE DOMAIN-CONTAINING PROTEIN-RELATED"/>
    <property type="match status" value="1"/>
</dbReference>
<protein>
    <recommendedName>
        <fullName evidence="8">Hydroxylysine kinase</fullName>
        <ecNumber evidence="7">2.7.1.81</ecNumber>
    </recommendedName>
</protein>
<dbReference type="AlphaFoldDB" id="A0A382E6M3"/>
<reference evidence="10" key="1">
    <citation type="submission" date="2018-05" db="EMBL/GenBank/DDBJ databases">
        <authorList>
            <person name="Lanie J.A."/>
            <person name="Ng W.-L."/>
            <person name="Kazmierczak K.M."/>
            <person name="Andrzejewski T.M."/>
            <person name="Davidsen T.M."/>
            <person name="Wayne K.J."/>
            <person name="Tettelin H."/>
            <person name="Glass J.I."/>
            <person name="Rusch D."/>
            <person name="Podicherti R."/>
            <person name="Tsui H.-C.T."/>
            <person name="Winkler M.E."/>
        </authorList>
    </citation>
    <scope>NUCLEOTIDE SEQUENCE</scope>
</reference>
<dbReference type="PANTHER" id="PTHR21064:SF1">
    <property type="entry name" value="HYDROXYLYSINE KINASE"/>
    <property type="match status" value="1"/>
</dbReference>
<dbReference type="GO" id="GO:0047992">
    <property type="term" value="F:hydroxylysine kinase activity"/>
    <property type="evidence" value="ECO:0007669"/>
    <property type="project" value="UniProtKB-EC"/>
</dbReference>
<evidence type="ECO:0000256" key="4">
    <source>
        <dbReference type="ARBA" id="ARBA00022777"/>
    </source>
</evidence>
<dbReference type="InterPro" id="IPR002575">
    <property type="entry name" value="Aminoglycoside_PTrfase"/>
</dbReference>
<evidence type="ECO:0000256" key="2">
    <source>
        <dbReference type="ARBA" id="ARBA00022490"/>
    </source>
</evidence>
<dbReference type="EC" id="2.7.1.81" evidence="7"/>
<proteinExistence type="predicted"/>
<feature type="domain" description="Aminoglycoside phosphotransferase" evidence="9">
    <location>
        <begin position="39"/>
        <end position="251"/>
    </location>
</feature>
<evidence type="ECO:0000256" key="5">
    <source>
        <dbReference type="ARBA" id="ARBA00036820"/>
    </source>
</evidence>
<feature type="non-terminal residue" evidence="10">
    <location>
        <position position="308"/>
    </location>
</feature>
<keyword evidence="4" id="KW-0418">Kinase</keyword>
<dbReference type="GO" id="GO:0005737">
    <property type="term" value="C:cytoplasm"/>
    <property type="evidence" value="ECO:0007669"/>
    <property type="project" value="UniProtKB-SubCell"/>
</dbReference>